<accession>W6XQT7</accession>
<dbReference type="GO" id="GO:0008237">
    <property type="term" value="F:metallopeptidase activity"/>
    <property type="evidence" value="ECO:0007669"/>
    <property type="project" value="InterPro"/>
</dbReference>
<feature type="region of interest" description="Disordered" evidence="4">
    <location>
        <begin position="259"/>
        <end position="318"/>
    </location>
</feature>
<dbReference type="FunFam" id="3.40.390.10:FF:000043">
    <property type="entry name" value="Major allergen Asp F2"/>
    <property type="match status" value="1"/>
</dbReference>
<dbReference type="GO" id="GO:0008270">
    <property type="term" value="F:zinc ion binding"/>
    <property type="evidence" value="ECO:0007669"/>
    <property type="project" value="TreeGrafter"/>
</dbReference>
<evidence type="ECO:0000256" key="4">
    <source>
        <dbReference type="SAM" id="MobiDB-lite"/>
    </source>
</evidence>
<dbReference type="InterPro" id="IPR029482">
    <property type="entry name" value="HRXXH"/>
</dbReference>
<dbReference type="InterPro" id="IPR039124">
    <property type="entry name" value="PRA1-like"/>
</dbReference>
<evidence type="ECO:0000313" key="8">
    <source>
        <dbReference type="Proteomes" id="UP000053841"/>
    </source>
</evidence>
<keyword evidence="1 5" id="KW-0732">Signal</keyword>
<feature type="signal peptide" evidence="5">
    <location>
        <begin position="1"/>
        <end position="18"/>
    </location>
</feature>
<feature type="compositionally biased region" description="Pro residues" evidence="4">
    <location>
        <begin position="308"/>
        <end position="318"/>
    </location>
</feature>
<dbReference type="SUPFAM" id="SSF55486">
    <property type="entry name" value="Metalloproteases ('zincins'), catalytic domain"/>
    <property type="match status" value="1"/>
</dbReference>
<dbReference type="GO" id="GO:0009986">
    <property type="term" value="C:cell surface"/>
    <property type="evidence" value="ECO:0007669"/>
    <property type="project" value="TreeGrafter"/>
</dbReference>
<dbReference type="STRING" id="930089.W6XQT7"/>
<evidence type="ECO:0000256" key="5">
    <source>
        <dbReference type="SAM" id="SignalP"/>
    </source>
</evidence>
<dbReference type="eggNOG" id="ENOG502RTN8">
    <property type="taxonomic scope" value="Eukaryota"/>
</dbReference>
<evidence type="ECO:0000256" key="2">
    <source>
        <dbReference type="ARBA" id="ARBA00023180"/>
    </source>
</evidence>
<dbReference type="RefSeq" id="XP_007718032.1">
    <property type="nucleotide sequence ID" value="XM_007719842.1"/>
</dbReference>
<dbReference type="OrthoDB" id="4689212at2759"/>
<dbReference type="Proteomes" id="UP000053841">
    <property type="component" value="Unassembled WGS sequence"/>
</dbReference>
<sequence>MAARVSALLLLGASAVMAGPIAPRDTFTITTSENAQISVGDSTWNAGAVDNFPIHASCNATQRTMLQKGLNEAVLLARHARDHILRWGNESHIYTKYFGDSPTGEPIGWYTKIVDGDKAGILFRCDDIDGNCHQDGWAGHWRGSNATSETVICDLSYELRKPLESMCMYGYNVANGATNYFWASDLIHRLLHLPPVGEGVVEHYTNEEEEKYPSVINLAKNNATYSARDSDTIQYFALEAYAYDIAVPGVGCPGRYAAPEESPAATSSSTPSATSAVTSAAASATASEAAAAPAEACEPHNDHWHCPPGVPEPTSPPS</sequence>
<dbReference type="AlphaFoldDB" id="W6XQT7"/>
<dbReference type="Gene3D" id="3.40.390.10">
    <property type="entry name" value="Collagenase (Catalytic Domain)"/>
    <property type="match status" value="1"/>
</dbReference>
<dbReference type="GO" id="GO:0005178">
    <property type="term" value="F:integrin binding"/>
    <property type="evidence" value="ECO:0007669"/>
    <property type="project" value="TreeGrafter"/>
</dbReference>
<dbReference type="PANTHER" id="PTHR39399">
    <property type="entry name" value="PROTEIN ZPS1"/>
    <property type="match status" value="1"/>
</dbReference>
<keyword evidence="8" id="KW-1185">Reference proteome</keyword>
<evidence type="ECO:0000256" key="3">
    <source>
        <dbReference type="ARBA" id="ARBA00060890"/>
    </source>
</evidence>
<organism evidence="7 8">
    <name type="scientific">Cochliobolus carbonum (strain 26-R-13)</name>
    <name type="common">Maize leaf spot fungus</name>
    <name type="synonym">Bipolaris zeicola</name>
    <dbReference type="NCBI Taxonomy" id="930089"/>
    <lineage>
        <taxon>Eukaryota</taxon>
        <taxon>Fungi</taxon>
        <taxon>Dikarya</taxon>
        <taxon>Ascomycota</taxon>
        <taxon>Pezizomycotina</taxon>
        <taxon>Dothideomycetes</taxon>
        <taxon>Pleosporomycetidae</taxon>
        <taxon>Pleosporales</taxon>
        <taxon>Pleosporineae</taxon>
        <taxon>Pleosporaceae</taxon>
        <taxon>Bipolaris</taxon>
    </lineage>
</organism>
<dbReference type="GeneID" id="19144230"/>
<dbReference type="PANTHER" id="PTHR39399:SF1">
    <property type="entry name" value="PROTEIN ZPS1"/>
    <property type="match status" value="1"/>
</dbReference>
<feature type="chain" id="PRO_5004888482" description="Putative peptidase domain-containing protein" evidence="5">
    <location>
        <begin position="19"/>
        <end position="318"/>
    </location>
</feature>
<keyword evidence="2" id="KW-0325">Glycoprotein</keyword>
<dbReference type="GO" id="GO:0005576">
    <property type="term" value="C:extracellular region"/>
    <property type="evidence" value="ECO:0007669"/>
    <property type="project" value="TreeGrafter"/>
</dbReference>
<dbReference type="EMBL" id="KI964893">
    <property type="protein sequence ID" value="EUC27665.1"/>
    <property type="molecule type" value="Genomic_DNA"/>
</dbReference>
<comment type="similarity">
    <text evidence="3">Belongs to the ZPS1 family.</text>
</comment>
<dbReference type="GO" id="GO:0009277">
    <property type="term" value="C:fungal-type cell wall"/>
    <property type="evidence" value="ECO:0007669"/>
    <property type="project" value="TreeGrafter"/>
</dbReference>
<dbReference type="Pfam" id="PF13933">
    <property type="entry name" value="HRXXH"/>
    <property type="match status" value="1"/>
</dbReference>
<proteinExistence type="inferred from homology"/>
<name>W6XQT7_COCC2</name>
<dbReference type="HOGENOM" id="CLU_048223_0_0_1"/>
<evidence type="ECO:0000259" key="6">
    <source>
        <dbReference type="Pfam" id="PF13933"/>
    </source>
</evidence>
<dbReference type="CDD" id="cd11307">
    <property type="entry name" value="M35_Asp_f2_like"/>
    <property type="match status" value="1"/>
</dbReference>
<reference evidence="7 8" key="1">
    <citation type="journal article" date="2013" name="PLoS Genet.">
        <title>Comparative genome structure, secondary metabolite, and effector coding capacity across Cochliobolus pathogens.</title>
        <authorList>
            <person name="Condon B.J."/>
            <person name="Leng Y."/>
            <person name="Wu D."/>
            <person name="Bushley K.E."/>
            <person name="Ohm R.A."/>
            <person name="Otillar R."/>
            <person name="Martin J."/>
            <person name="Schackwitz W."/>
            <person name="Grimwood J."/>
            <person name="MohdZainudin N."/>
            <person name="Xue C."/>
            <person name="Wang R."/>
            <person name="Manning V.A."/>
            <person name="Dhillon B."/>
            <person name="Tu Z.J."/>
            <person name="Steffenson B.J."/>
            <person name="Salamov A."/>
            <person name="Sun H."/>
            <person name="Lowry S."/>
            <person name="LaButti K."/>
            <person name="Han J."/>
            <person name="Copeland A."/>
            <person name="Lindquist E."/>
            <person name="Barry K."/>
            <person name="Schmutz J."/>
            <person name="Baker S.E."/>
            <person name="Ciuffetti L.M."/>
            <person name="Grigoriev I.V."/>
            <person name="Zhong S."/>
            <person name="Turgeon B.G."/>
        </authorList>
    </citation>
    <scope>NUCLEOTIDE SEQUENCE [LARGE SCALE GENOMIC DNA]</scope>
    <source>
        <strain evidence="7 8">26-R-13</strain>
    </source>
</reference>
<dbReference type="KEGG" id="bze:COCCADRAFT_111103"/>
<dbReference type="InterPro" id="IPR024079">
    <property type="entry name" value="MetalloPept_cat_dom_sf"/>
</dbReference>
<gene>
    <name evidence="7" type="ORF">COCCADRAFT_111103</name>
</gene>
<protein>
    <recommendedName>
        <fullName evidence="6">Putative peptidase domain-containing protein</fullName>
    </recommendedName>
</protein>
<feature type="domain" description="Putative peptidase" evidence="6">
    <location>
        <begin position="13"/>
        <end position="254"/>
    </location>
</feature>
<feature type="compositionally biased region" description="Low complexity" evidence="4">
    <location>
        <begin position="259"/>
        <end position="296"/>
    </location>
</feature>
<evidence type="ECO:0000313" key="7">
    <source>
        <dbReference type="EMBL" id="EUC27665.1"/>
    </source>
</evidence>
<evidence type="ECO:0000256" key="1">
    <source>
        <dbReference type="ARBA" id="ARBA00022729"/>
    </source>
</evidence>